<dbReference type="EMBL" id="KV878982">
    <property type="protein sequence ID" value="OJJ97474.1"/>
    <property type="molecule type" value="Genomic_DNA"/>
</dbReference>
<accession>A0A1L9WMU3</accession>
<dbReference type="Gene3D" id="3.40.50.720">
    <property type="entry name" value="NAD(P)-binding Rossmann-like Domain"/>
    <property type="match status" value="1"/>
</dbReference>
<dbReference type="Proteomes" id="UP000184546">
    <property type="component" value="Unassembled WGS sequence"/>
</dbReference>
<evidence type="ECO:0000313" key="4">
    <source>
        <dbReference type="Proteomes" id="UP000184546"/>
    </source>
</evidence>
<evidence type="ECO:0000256" key="1">
    <source>
        <dbReference type="SAM" id="MobiDB-lite"/>
    </source>
</evidence>
<dbReference type="PANTHER" id="PTHR43128">
    <property type="entry name" value="L-2-HYDROXYCARBOXYLATE DEHYDROGENASE (NAD(P)(+))"/>
    <property type="match status" value="1"/>
</dbReference>
<dbReference type="GeneID" id="30975442"/>
<dbReference type="Gene3D" id="3.90.110.10">
    <property type="entry name" value="Lactate dehydrogenase/glycoside hydrolase, family 4, C-terminal"/>
    <property type="match status" value="1"/>
</dbReference>
<dbReference type="InterPro" id="IPR001557">
    <property type="entry name" value="L-lactate/malate_DH"/>
</dbReference>
<dbReference type="Pfam" id="PF02866">
    <property type="entry name" value="Ldh_1_C"/>
    <property type="match status" value="1"/>
</dbReference>
<dbReference type="PANTHER" id="PTHR43128:SF16">
    <property type="entry name" value="L-LACTATE DEHYDROGENASE"/>
    <property type="match status" value="1"/>
</dbReference>
<dbReference type="OrthoDB" id="6270329at2759"/>
<dbReference type="InterPro" id="IPR036291">
    <property type="entry name" value="NAD(P)-bd_dom_sf"/>
</dbReference>
<evidence type="ECO:0000313" key="3">
    <source>
        <dbReference type="EMBL" id="OJJ97474.1"/>
    </source>
</evidence>
<dbReference type="GO" id="GO:0006089">
    <property type="term" value="P:lactate metabolic process"/>
    <property type="evidence" value="ECO:0007669"/>
    <property type="project" value="TreeGrafter"/>
</dbReference>
<feature type="region of interest" description="Disordered" evidence="1">
    <location>
        <begin position="116"/>
        <end position="155"/>
    </location>
</feature>
<dbReference type="GO" id="GO:0004459">
    <property type="term" value="F:L-lactate dehydrogenase (NAD+) activity"/>
    <property type="evidence" value="ECO:0007669"/>
    <property type="project" value="TreeGrafter"/>
</dbReference>
<dbReference type="STRING" id="690307.A0A1L9WMU3"/>
<dbReference type="VEuPathDB" id="FungiDB:ASPACDRAFT_45566"/>
<dbReference type="SUPFAM" id="SSF56327">
    <property type="entry name" value="LDH C-terminal domain-like"/>
    <property type="match status" value="1"/>
</dbReference>
<dbReference type="SUPFAM" id="SSF51735">
    <property type="entry name" value="NAD(P)-binding Rossmann-fold domains"/>
    <property type="match status" value="1"/>
</dbReference>
<dbReference type="AlphaFoldDB" id="A0A1L9WMU3"/>
<sequence length="155" mass="16786">MQHLYRKLSIVRSIVAAMKPIRRDAVLLMVSSPVDLLTSLMREMAGLPAGQVLGTGTELDGVRLRALVAAEMGTPASTINNLNVLGVHGPSQLATWSNAAINDQLLQQTLLSNQQPNASGRRVQAAVRGHHPHQEVDRVRHRGGDRAALRSHSSR</sequence>
<evidence type="ECO:0000259" key="2">
    <source>
        <dbReference type="Pfam" id="PF02866"/>
    </source>
</evidence>
<dbReference type="InterPro" id="IPR022383">
    <property type="entry name" value="Lactate/malate_DH_C"/>
</dbReference>
<organism evidence="3 4">
    <name type="scientific">Aspergillus aculeatus (strain ATCC 16872 / CBS 172.66 / WB 5094)</name>
    <dbReference type="NCBI Taxonomy" id="690307"/>
    <lineage>
        <taxon>Eukaryota</taxon>
        <taxon>Fungi</taxon>
        <taxon>Dikarya</taxon>
        <taxon>Ascomycota</taxon>
        <taxon>Pezizomycotina</taxon>
        <taxon>Eurotiomycetes</taxon>
        <taxon>Eurotiomycetidae</taxon>
        <taxon>Eurotiales</taxon>
        <taxon>Aspergillaceae</taxon>
        <taxon>Aspergillus</taxon>
        <taxon>Aspergillus subgen. Circumdati</taxon>
    </lineage>
</organism>
<proteinExistence type="predicted"/>
<dbReference type="RefSeq" id="XP_020053814.1">
    <property type="nucleotide sequence ID" value="XM_020201628.1"/>
</dbReference>
<dbReference type="InterPro" id="IPR015955">
    <property type="entry name" value="Lactate_DH/Glyco_Ohase_4_C"/>
</dbReference>
<feature type="compositionally biased region" description="Basic and acidic residues" evidence="1">
    <location>
        <begin position="132"/>
        <end position="148"/>
    </location>
</feature>
<dbReference type="PRINTS" id="PR00086">
    <property type="entry name" value="LLDHDRGNASE"/>
</dbReference>
<gene>
    <name evidence="3" type="ORF">ASPACDRAFT_45566</name>
</gene>
<name>A0A1L9WMU3_ASPA1</name>
<protein>
    <recommendedName>
        <fullName evidence="2">Lactate/malate dehydrogenase C-terminal domain-containing protein</fullName>
    </recommendedName>
</protein>
<reference evidence="4" key="1">
    <citation type="journal article" date="2017" name="Genome Biol.">
        <title>Comparative genomics reveals high biological diversity and specific adaptations in the industrially and medically important fungal genus Aspergillus.</title>
        <authorList>
            <person name="de Vries R.P."/>
            <person name="Riley R."/>
            <person name="Wiebenga A."/>
            <person name="Aguilar-Osorio G."/>
            <person name="Amillis S."/>
            <person name="Uchima C.A."/>
            <person name="Anderluh G."/>
            <person name="Asadollahi M."/>
            <person name="Askin M."/>
            <person name="Barry K."/>
            <person name="Battaglia E."/>
            <person name="Bayram O."/>
            <person name="Benocci T."/>
            <person name="Braus-Stromeyer S.A."/>
            <person name="Caldana C."/>
            <person name="Canovas D."/>
            <person name="Cerqueira G.C."/>
            <person name="Chen F."/>
            <person name="Chen W."/>
            <person name="Choi C."/>
            <person name="Clum A."/>
            <person name="Dos Santos R.A."/>
            <person name="Damasio A.R."/>
            <person name="Diallinas G."/>
            <person name="Emri T."/>
            <person name="Fekete E."/>
            <person name="Flipphi M."/>
            <person name="Freyberg S."/>
            <person name="Gallo A."/>
            <person name="Gournas C."/>
            <person name="Habgood R."/>
            <person name="Hainaut M."/>
            <person name="Harispe M.L."/>
            <person name="Henrissat B."/>
            <person name="Hilden K.S."/>
            <person name="Hope R."/>
            <person name="Hossain A."/>
            <person name="Karabika E."/>
            <person name="Karaffa L."/>
            <person name="Karanyi Z."/>
            <person name="Krasevec N."/>
            <person name="Kuo A."/>
            <person name="Kusch H."/>
            <person name="LaButti K."/>
            <person name="Lagendijk E.L."/>
            <person name="Lapidus A."/>
            <person name="Levasseur A."/>
            <person name="Lindquist E."/>
            <person name="Lipzen A."/>
            <person name="Logrieco A.F."/>
            <person name="MacCabe A."/>
            <person name="Maekelae M.R."/>
            <person name="Malavazi I."/>
            <person name="Melin P."/>
            <person name="Meyer V."/>
            <person name="Mielnichuk N."/>
            <person name="Miskei M."/>
            <person name="Molnar A.P."/>
            <person name="Mule G."/>
            <person name="Ngan C.Y."/>
            <person name="Orejas M."/>
            <person name="Orosz E."/>
            <person name="Ouedraogo J.P."/>
            <person name="Overkamp K.M."/>
            <person name="Park H.-S."/>
            <person name="Perrone G."/>
            <person name="Piumi F."/>
            <person name="Punt P.J."/>
            <person name="Ram A.F."/>
            <person name="Ramon A."/>
            <person name="Rauscher S."/>
            <person name="Record E."/>
            <person name="Riano-Pachon D.M."/>
            <person name="Robert V."/>
            <person name="Roehrig J."/>
            <person name="Ruller R."/>
            <person name="Salamov A."/>
            <person name="Salih N.S."/>
            <person name="Samson R.A."/>
            <person name="Sandor E."/>
            <person name="Sanguinetti M."/>
            <person name="Schuetze T."/>
            <person name="Sepcic K."/>
            <person name="Shelest E."/>
            <person name="Sherlock G."/>
            <person name="Sophianopoulou V."/>
            <person name="Squina F.M."/>
            <person name="Sun H."/>
            <person name="Susca A."/>
            <person name="Todd R.B."/>
            <person name="Tsang A."/>
            <person name="Unkles S.E."/>
            <person name="van de Wiele N."/>
            <person name="van Rossen-Uffink D."/>
            <person name="Oliveira J.V."/>
            <person name="Vesth T.C."/>
            <person name="Visser J."/>
            <person name="Yu J.-H."/>
            <person name="Zhou M."/>
            <person name="Andersen M.R."/>
            <person name="Archer D.B."/>
            <person name="Baker S.E."/>
            <person name="Benoit I."/>
            <person name="Brakhage A.A."/>
            <person name="Braus G.H."/>
            <person name="Fischer R."/>
            <person name="Frisvad J.C."/>
            <person name="Goldman G.H."/>
            <person name="Houbraken J."/>
            <person name="Oakley B."/>
            <person name="Pocsi I."/>
            <person name="Scazzocchio C."/>
            <person name="Seiboth B."/>
            <person name="vanKuyk P.A."/>
            <person name="Wortman J."/>
            <person name="Dyer P.S."/>
            <person name="Grigoriev I.V."/>
        </authorList>
    </citation>
    <scope>NUCLEOTIDE SEQUENCE [LARGE SCALE GENOMIC DNA]</scope>
    <source>
        <strain evidence="4">ATCC 16872 / CBS 172.66 / WB 5094</strain>
    </source>
</reference>
<feature type="domain" description="Lactate/malate dehydrogenase C-terminal" evidence="2">
    <location>
        <begin position="57"/>
        <end position="108"/>
    </location>
</feature>
<keyword evidence="4" id="KW-1185">Reference proteome</keyword>